<protein>
    <submittedName>
        <fullName evidence="1">BNR repeat protein</fullName>
    </submittedName>
</protein>
<proteinExistence type="predicted"/>
<dbReference type="OrthoDB" id="5897571at2"/>
<comment type="caution">
    <text evidence="1">The sequence shown here is derived from an EMBL/GenBank/DDBJ whole genome shotgun (WGS) entry which is preliminary data.</text>
</comment>
<dbReference type="STRING" id="675816.VIA_001622"/>
<dbReference type="PROSITE" id="PS51257">
    <property type="entry name" value="PROKAR_LIPOPROTEIN"/>
    <property type="match status" value="1"/>
</dbReference>
<dbReference type="EMBL" id="AFWH01000001">
    <property type="protein sequence ID" value="EGU53988.1"/>
    <property type="molecule type" value="Genomic_DNA"/>
</dbReference>
<organism evidence="1 2">
    <name type="scientific">Vibrio orientalis CIP 102891 = ATCC 33934</name>
    <dbReference type="NCBI Taxonomy" id="675816"/>
    <lineage>
        <taxon>Bacteria</taxon>
        <taxon>Pseudomonadati</taxon>
        <taxon>Pseudomonadota</taxon>
        <taxon>Gammaproteobacteria</taxon>
        <taxon>Vibrionales</taxon>
        <taxon>Vibrionaceae</taxon>
        <taxon>Vibrio</taxon>
        <taxon>Vibrio oreintalis group</taxon>
    </lineage>
</organism>
<dbReference type="PATRIC" id="fig|675816.5.peg.69"/>
<reference evidence="1 2" key="1">
    <citation type="journal article" date="2012" name="Int. J. Syst. Evol. Microbiol.">
        <title>Vibrio caribbeanicus sp. nov., isolated from the marine sponge Scleritoderma cyanea.</title>
        <authorList>
            <person name="Hoffmann M."/>
            <person name="Monday S.R."/>
            <person name="Allard M.W."/>
            <person name="Strain E.A."/>
            <person name="Whittaker P."/>
            <person name="Naum M."/>
            <person name="McCarthy P.J."/>
            <person name="Lopez J.V."/>
            <person name="Fischer M."/>
            <person name="Brown E.W."/>
        </authorList>
    </citation>
    <scope>NUCLEOTIDE SEQUENCE [LARGE SCALE GENOMIC DNA]</scope>
    <source>
        <strain evidence="2">CIP 102891 / ATCC 33934</strain>
    </source>
</reference>
<dbReference type="eggNOG" id="COG2911">
    <property type="taxonomic scope" value="Bacteria"/>
</dbReference>
<evidence type="ECO:0000313" key="1">
    <source>
        <dbReference type="EMBL" id="EGU53988.1"/>
    </source>
</evidence>
<accession>F9SMD3</accession>
<evidence type="ECO:0000313" key="2">
    <source>
        <dbReference type="Proteomes" id="UP000002817"/>
    </source>
</evidence>
<dbReference type="eggNOG" id="COG1523">
    <property type="taxonomic scope" value="Bacteria"/>
</dbReference>
<sequence length="1618" mass="173768">MGILVKKLGAGAITIALVGCGGGSESDAKISSPESKVSAKNLSGVVMDGYLKNANVCLDKNNNAICDSADGAIVLTDENGHYELPIEGDISSYNLLVEALSGVTVDMDNPGQVLLSDFTLEAPGTRPEIVSPLTSMVSSIAQTTGVSFDEAAKSLADDLNVSEQTIMSDYVGSTNRESQQIHMLARGITKVLQSAQESSVSGGVTEEHARKGSMQRLANLDVAALKQRTDNLSHGAKNTDQALAQIAGDYQNDLKITPDDIKGDKVLARPKAPKNPAVNDAADTFDWTWVKPFNAISDYEFSLDGGVSWQGVTQKPINVGSGPIPQGSVQVRVAAKPERAIAVGLVLVSDKAYTDTLVAPAPTALNLNDAKNELDWTWATGFVAFLDYEYSVDSGNSWKPVTAKPQYIGDIALAAGELKLRVKADDGQGRPAGLMAKSTQPITVTPPKPTAPVLLRADDATDILEITLVQGFPSLSDYEINLGSGWNELTTNPVQIGNVDIASDTIQVRVKANATNARPAGSSLVVTQPFTRAINKPSSPTLPVVDNANNQFGWTNVAGFVDVSDYEFSVDGGKSFSDVGNNPQDLSDSNFAIGDVCVRVKQAASNAAGSLLCNDKPYSVTPAKPTAPTNGVVDDAQNTFDWTWVSGFETIQDYEVRIEAGDWQPVQTKPVQLEDRAYAIGTIEVRVKNNPVDGRDAGEVLSNTDELTKQPDAPVAPTSLVVDDTVNTLDWVNVAGFSAVADYEWSANGGSTWTQTVAKPIVVGDIAKLAGEVQIRVRANGLNGRLAGAAALTAQAYTQTPTLPAPSNGAIKVANNGAVPNMINWDYVNSGEHYDRAEYYEFTVDKGTTWHAVTNNPQFVGPKAYDKSYVGIRIKQNAIAGKENSAGSILWATALTGQFGAFEYVPMETWNQSSGFSLYHGWNSYDTKCVAQYDSNGEGEPTFWAVTSVSRSENVFTRVSELTTCGINHWQLPKASEALTLTTRSRDTLPSYARSYLISDYSIVWLDEAGTAVAYKNGVKDASPYSSKYAFAKWQLASGAELVADVNNKLSTLDGFLSQQSTELTQATSFLTTWLATNQAKQKSYTTLSSEANVKLNALNGLTASWEAQKAQQQALVSKLTFEAKMAQSRTDSESVAFIVKVAEFENKLEQLSKNNVALSGVIEATAFAEKLANIQSHSDSMTSAQATLLAASSGSAMHQATLAFYAALFDIESDYGTTDALKAALNNALNGIDSQFAALISAMTDLVTELDSTIAVHSIDTLHTTAEDGLNRAHSAGFVVAQADALIDGQFAKLDSLGRYLPKATSYQQGWRCVLDTNVSGTKRVWTLLRSGLPGSKDEIVYDAAGADLPSVVGVGGVIETANNANLCGFNDWKVPHPKRIKSLETATVAGLNGASKTVDVNVFPNHKGLVPEYDKSYYNGGTRFYYWTSAASSSSKQYAYVFANTSERPDLRAFDLDGDSYDQYVTMARLMREDSVAWDYIASDGSIVADRASAQCAKHPETGEIWQIFQSAISSERYKTFNNIQTELANYQGGVCGKSNWGLPSVDDMRSLIPTDVAVFPYAAPTSSDSYEHDYYVTNGTTESNLEYIEIELGKSSTSYYSSTSPNKFLYRFVAK</sequence>
<dbReference type="Proteomes" id="UP000002817">
    <property type="component" value="Unassembled WGS sequence"/>
</dbReference>
<name>F9SMD3_VIBOR</name>
<dbReference type="RefSeq" id="WP_004416078.1">
    <property type="nucleotide sequence ID" value="NZ_ACZV01000004.1"/>
</dbReference>
<gene>
    <name evidence="1" type="ORF">VIOR3934_19215</name>
</gene>